<dbReference type="Proteomes" id="UP000675881">
    <property type="component" value="Chromosome 6"/>
</dbReference>
<protein>
    <submittedName>
        <fullName evidence="2">(salmon louse) hypothetical protein</fullName>
    </submittedName>
</protein>
<name>A0A7R8HAY7_LEPSM</name>
<dbReference type="EMBL" id="HG994585">
    <property type="protein sequence ID" value="CAF2965991.1"/>
    <property type="molecule type" value="Genomic_DNA"/>
</dbReference>
<sequence length="466" mass="48841">MHQKMTTISYGTPADINKSKVVRYISSFTEEELELLFRRSKLYAVFLERKENDTKFYHNTVCLHQEAIFLQTKRDFIHLIRYCPFIAKKYILIGFLEINFVLIASCILEGGSEILESSDDSEMMNAKFQHELSTSITTTLNEFGVSPMKFHSMAVATVSRLHTEDIVVTGNDIPNASIMKSEMYFGCAEYAAEKGRYIKEKGGPLTGYQRKVRDGFSEELMNKVFCHFECNGQSNRELNIYKVMYFKLAILLSVFVCAIAQNKDITLKAASLKSNCGCQCNNYIFRDNYGKTQGNCNTVDKTGAKWCYVSRGNTCNDLVPLLHVMDVFTGGGQGGSFGGGNGGSGGGSFGGLFGASNGGGGYGESGSFGGGQGGTGSPGGGSFGGSGSSGGGSFGGSGSSGGGSFGGSHGGSGSFGGSGSSGGGSFGESGSSGGGYGGSGSPHGGSGSGGSIAIIIKPRKADAITF</sequence>
<reference evidence="2" key="1">
    <citation type="submission" date="2021-02" db="EMBL/GenBank/DDBJ databases">
        <authorList>
            <person name="Bekaert M."/>
        </authorList>
    </citation>
    <scope>NUCLEOTIDE SEQUENCE</scope>
    <source>
        <strain evidence="2">IoA-00</strain>
    </source>
</reference>
<accession>A0A7R8HAY7</accession>
<keyword evidence="3" id="KW-1185">Reference proteome</keyword>
<feature type="compositionally biased region" description="Gly residues" evidence="1">
    <location>
        <begin position="364"/>
        <end position="450"/>
    </location>
</feature>
<evidence type="ECO:0000313" key="2">
    <source>
        <dbReference type="EMBL" id="CAF2965991.1"/>
    </source>
</evidence>
<gene>
    <name evidence="2" type="ORF">LSAA_11716</name>
</gene>
<proteinExistence type="predicted"/>
<feature type="region of interest" description="Disordered" evidence="1">
    <location>
        <begin position="364"/>
        <end position="454"/>
    </location>
</feature>
<evidence type="ECO:0000256" key="1">
    <source>
        <dbReference type="SAM" id="MobiDB-lite"/>
    </source>
</evidence>
<dbReference type="AlphaFoldDB" id="A0A7R8HAY7"/>
<evidence type="ECO:0000313" key="3">
    <source>
        <dbReference type="Proteomes" id="UP000675881"/>
    </source>
</evidence>
<organism evidence="2 3">
    <name type="scientific">Lepeophtheirus salmonis</name>
    <name type="common">Salmon louse</name>
    <name type="synonym">Caligus salmonis</name>
    <dbReference type="NCBI Taxonomy" id="72036"/>
    <lineage>
        <taxon>Eukaryota</taxon>
        <taxon>Metazoa</taxon>
        <taxon>Ecdysozoa</taxon>
        <taxon>Arthropoda</taxon>
        <taxon>Crustacea</taxon>
        <taxon>Multicrustacea</taxon>
        <taxon>Hexanauplia</taxon>
        <taxon>Copepoda</taxon>
        <taxon>Siphonostomatoida</taxon>
        <taxon>Caligidae</taxon>
        <taxon>Lepeophtheirus</taxon>
    </lineage>
</organism>